<dbReference type="EMBL" id="GBXM01070428">
    <property type="protein sequence ID" value="JAH38149.1"/>
    <property type="molecule type" value="Transcribed_RNA"/>
</dbReference>
<accession>A0A0E9S9R1</accession>
<evidence type="ECO:0000313" key="1">
    <source>
        <dbReference type="EMBL" id="JAH38149.1"/>
    </source>
</evidence>
<reference evidence="1" key="1">
    <citation type="submission" date="2014-11" db="EMBL/GenBank/DDBJ databases">
        <authorList>
            <person name="Amaro Gonzalez C."/>
        </authorList>
    </citation>
    <scope>NUCLEOTIDE SEQUENCE</scope>
</reference>
<reference evidence="1" key="2">
    <citation type="journal article" date="2015" name="Fish Shellfish Immunol.">
        <title>Early steps in the European eel (Anguilla anguilla)-Vibrio vulnificus interaction in the gills: Role of the RtxA13 toxin.</title>
        <authorList>
            <person name="Callol A."/>
            <person name="Pajuelo D."/>
            <person name="Ebbesson L."/>
            <person name="Teles M."/>
            <person name="MacKenzie S."/>
            <person name="Amaro C."/>
        </authorList>
    </citation>
    <scope>NUCLEOTIDE SEQUENCE</scope>
</reference>
<name>A0A0E9S9R1_ANGAN</name>
<sequence>MCQGQNLPTKGQRPEKTS</sequence>
<protein>
    <submittedName>
        <fullName evidence="1">Uncharacterized protein</fullName>
    </submittedName>
</protein>
<dbReference type="AlphaFoldDB" id="A0A0E9S9R1"/>
<organism evidence="1">
    <name type="scientific">Anguilla anguilla</name>
    <name type="common">European freshwater eel</name>
    <name type="synonym">Muraena anguilla</name>
    <dbReference type="NCBI Taxonomy" id="7936"/>
    <lineage>
        <taxon>Eukaryota</taxon>
        <taxon>Metazoa</taxon>
        <taxon>Chordata</taxon>
        <taxon>Craniata</taxon>
        <taxon>Vertebrata</taxon>
        <taxon>Euteleostomi</taxon>
        <taxon>Actinopterygii</taxon>
        <taxon>Neopterygii</taxon>
        <taxon>Teleostei</taxon>
        <taxon>Anguilliformes</taxon>
        <taxon>Anguillidae</taxon>
        <taxon>Anguilla</taxon>
    </lineage>
</organism>
<proteinExistence type="predicted"/>